<sequence>PDPRYLKLHAACAQVAHLSGAAEYIDNILRDLEEIRVLANDGSSADLLDFQLSPLVN</sequence>
<feature type="non-terminal residue" evidence="1">
    <location>
        <position position="1"/>
    </location>
</feature>
<accession>A0A166VEP7</accession>
<dbReference type="Proteomes" id="UP000076532">
    <property type="component" value="Unassembled WGS sequence"/>
</dbReference>
<reference evidence="1 2" key="1">
    <citation type="journal article" date="2016" name="Mol. Biol. Evol.">
        <title>Comparative Genomics of Early-Diverging Mushroom-Forming Fungi Provides Insights into the Origins of Lignocellulose Decay Capabilities.</title>
        <authorList>
            <person name="Nagy L.G."/>
            <person name="Riley R."/>
            <person name="Tritt A."/>
            <person name="Adam C."/>
            <person name="Daum C."/>
            <person name="Floudas D."/>
            <person name="Sun H."/>
            <person name="Yadav J.S."/>
            <person name="Pangilinan J."/>
            <person name="Larsson K.H."/>
            <person name="Matsuura K."/>
            <person name="Barry K."/>
            <person name="Labutti K."/>
            <person name="Kuo R."/>
            <person name="Ohm R.A."/>
            <person name="Bhattacharya S.S."/>
            <person name="Shirouzu T."/>
            <person name="Yoshinaga Y."/>
            <person name="Martin F.M."/>
            <person name="Grigoriev I.V."/>
            <person name="Hibbett D.S."/>
        </authorList>
    </citation>
    <scope>NUCLEOTIDE SEQUENCE [LARGE SCALE GENOMIC DNA]</scope>
    <source>
        <strain evidence="1 2">CBS 109695</strain>
    </source>
</reference>
<proteinExistence type="predicted"/>
<organism evidence="1 2">
    <name type="scientific">Athelia psychrophila</name>
    <dbReference type="NCBI Taxonomy" id="1759441"/>
    <lineage>
        <taxon>Eukaryota</taxon>
        <taxon>Fungi</taxon>
        <taxon>Dikarya</taxon>
        <taxon>Basidiomycota</taxon>
        <taxon>Agaricomycotina</taxon>
        <taxon>Agaricomycetes</taxon>
        <taxon>Agaricomycetidae</taxon>
        <taxon>Atheliales</taxon>
        <taxon>Atheliaceae</taxon>
        <taxon>Athelia</taxon>
    </lineage>
</organism>
<keyword evidence="2" id="KW-1185">Reference proteome</keyword>
<evidence type="ECO:0000313" key="2">
    <source>
        <dbReference type="Proteomes" id="UP000076532"/>
    </source>
</evidence>
<gene>
    <name evidence="1" type="ORF">FIBSPDRAFT_722563</name>
</gene>
<evidence type="ECO:0000313" key="1">
    <source>
        <dbReference type="EMBL" id="KZP32647.1"/>
    </source>
</evidence>
<dbReference type="EMBL" id="KV417485">
    <property type="protein sequence ID" value="KZP32647.1"/>
    <property type="molecule type" value="Genomic_DNA"/>
</dbReference>
<protein>
    <submittedName>
        <fullName evidence="1">Uncharacterized protein</fullName>
    </submittedName>
</protein>
<dbReference type="AlphaFoldDB" id="A0A166VEP7"/>
<dbReference type="OrthoDB" id="2104739at2759"/>
<name>A0A166VEP7_9AGAM</name>